<comment type="caution">
    <text evidence="2">The sequence shown here is derived from an EMBL/GenBank/DDBJ whole genome shotgun (WGS) entry which is preliminary data.</text>
</comment>
<evidence type="ECO:0000313" key="3">
    <source>
        <dbReference type="Proteomes" id="UP001352223"/>
    </source>
</evidence>
<sequence length="189" mass="20554">MGPAPFTAPETASTSVITILALVLGSSVVAGALGHILTGLRAGATVRRDRYAAAVKVLVARIEYPYRIRRRTSDDPEVLSTLAITGHDLQETLAESRAWIATESTVLSEVFDNCLTNLDAAFKQACCDAWNATPVIAAAEMNLGGFGVGNQQHIVTTMERALGYRFGLRRLIPAFVLRRLFRRLQLLRA</sequence>
<dbReference type="RefSeq" id="WP_324773775.1">
    <property type="nucleotide sequence ID" value="NZ_BAAATS010000027.1"/>
</dbReference>
<keyword evidence="1" id="KW-0812">Transmembrane</keyword>
<keyword evidence="3" id="KW-1185">Reference proteome</keyword>
<keyword evidence="1" id="KW-0472">Membrane</keyword>
<gene>
    <name evidence="2" type="ORF">OKJ48_35410</name>
</gene>
<accession>A0ABU6CLZ6</accession>
<dbReference type="Proteomes" id="UP001352223">
    <property type="component" value="Unassembled WGS sequence"/>
</dbReference>
<protein>
    <submittedName>
        <fullName evidence="2">Uncharacterized protein</fullName>
    </submittedName>
</protein>
<name>A0ABU6CLZ6_9ACTN</name>
<proteinExistence type="predicted"/>
<feature type="transmembrane region" description="Helical" evidence="1">
    <location>
        <begin position="16"/>
        <end position="40"/>
    </location>
</feature>
<organism evidence="2 3">
    <name type="scientific">Streptomyces kunmingensis</name>
    <dbReference type="NCBI Taxonomy" id="68225"/>
    <lineage>
        <taxon>Bacteria</taxon>
        <taxon>Bacillati</taxon>
        <taxon>Actinomycetota</taxon>
        <taxon>Actinomycetes</taxon>
        <taxon>Kitasatosporales</taxon>
        <taxon>Streptomycetaceae</taxon>
        <taxon>Streptomyces</taxon>
    </lineage>
</organism>
<evidence type="ECO:0000256" key="1">
    <source>
        <dbReference type="SAM" id="Phobius"/>
    </source>
</evidence>
<evidence type="ECO:0000313" key="2">
    <source>
        <dbReference type="EMBL" id="MEB3965479.1"/>
    </source>
</evidence>
<keyword evidence="1" id="KW-1133">Transmembrane helix</keyword>
<reference evidence="2 3" key="1">
    <citation type="submission" date="2022-10" db="EMBL/GenBank/DDBJ databases">
        <authorList>
            <person name="Xie J."/>
            <person name="Shen N."/>
        </authorList>
    </citation>
    <scope>NUCLEOTIDE SEQUENCE [LARGE SCALE GENOMIC DNA]</scope>
    <source>
        <strain evidence="2 3">DSM 41681</strain>
    </source>
</reference>
<dbReference type="EMBL" id="JAOZYB010000329">
    <property type="protein sequence ID" value="MEB3965479.1"/>
    <property type="molecule type" value="Genomic_DNA"/>
</dbReference>